<keyword evidence="3" id="KW-1185">Reference proteome</keyword>
<evidence type="ECO:0000313" key="2">
    <source>
        <dbReference type="EMBL" id="KAF5682109.1"/>
    </source>
</evidence>
<evidence type="ECO:0000313" key="3">
    <source>
        <dbReference type="Proteomes" id="UP000562682"/>
    </source>
</evidence>
<feature type="compositionally biased region" description="Basic and acidic residues" evidence="1">
    <location>
        <begin position="230"/>
        <end position="255"/>
    </location>
</feature>
<feature type="region of interest" description="Disordered" evidence="1">
    <location>
        <begin position="230"/>
        <end position="264"/>
    </location>
</feature>
<protein>
    <submittedName>
        <fullName evidence="2">Uncharacterized protein</fullName>
    </submittedName>
</protein>
<reference evidence="2 3" key="1">
    <citation type="submission" date="2020-05" db="EMBL/GenBank/DDBJ databases">
        <title>Identification and distribution of gene clusters putatively required for synthesis of sphingolipid metabolism inhibitors in phylogenetically diverse species of the filamentous fungus Fusarium.</title>
        <authorList>
            <person name="Kim H.-S."/>
            <person name="Busman M."/>
            <person name="Brown D.W."/>
            <person name="Divon H."/>
            <person name="Uhlig S."/>
            <person name="Proctor R.H."/>
        </authorList>
    </citation>
    <scope>NUCLEOTIDE SEQUENCE [LARGE SCALE GENOMIC DNA]</scope>
    <source>
        <strain evidence="2 3">NRRL 25311</strain>
    </source>
</reference>
<evidence type="ECO:0000256" key="1">
    <source>
        <dbReference type="SAM" id="MobiDB-lite"/>
    </source>
</evidence>
<feature type="compositionally biased region" description="Basic and acidic residues" evidence="1">
    <location>
        <begin position="125"/>
        <end position="137"/>
    </location>
</feature>
<feature type="region of interest" description="Disordered" evidence="1">
    <location>
        <begin position="104"/>
        <end position="142"/>
    </location>
</feature>
<accession>A0A8H5U7G6</accession>
<dbReference type="EMBL" id="JAAOAK010000225">
    <property type="protein sequence ID" value="KAF5682109.1"/>
    <property type="molecule type" value="Genomic_DNA"/>
</dbReference>
<sequence>MSVVRTNKKDVDPAFEAPTAHCAAGTDHLGGRGGNRSRLAIIGDTNIAGNTDPRLLRTACKRTARRLSQDPTHLLEFILKRNMRKSFITRPEDRDFALEESCHGGARMGDSEDDVPTVPALTTRPKPDGLGKEDMSTGRESTAVGHLLRMQPPSAIKPRKDSRCEKRQAVRQEHRDAISALDQEQSKIEASLLELNDKIPLSQEKASKRFSALKALQELENKKVMKKVGDKSWMHEQQRKREAMEVDDEPAKLEEVYGGEQARG</sequence>
<comment type="caution">
    <text evidence="2">The sequence shown here is derived from an EMBL/GenBank/DDBJ whole genome shotgun (WGS) entry which is preliminary data.</text>
</comment>
<dbReference type="Proteomes" id="UP000562682">
    <property type="component" value="Unassembled WGS sequence"/>
</dbReference>
<organism evidence="2 3">
    <name type="scientific">Fusarium denticulatum</name>
    <dbReference type="NCBI Taxonomy" id="48507"/>
    <lineage>
        <taxon>Eukaryota</taxon>
        <taxon>Fungi</taxon>
        <taxon>Dikarya</taxon>
        <taxon>Ascomycota</taxon>
        <taxon>Pezizomycotina</taxon>
        <taxon>Sordariomycetes</taxon>
        <taxon>Hypocreomycetidae</taxon>
        <taxon>Hypocreales</taxon>
        <taxon>Nectriaceae</taxon>
        <taxon>Fusarium</taxon>
        <taxon>Fusarium fujikuroi species complex</taxon>
    </lineage>
</organism>
<gene>
    <name evidence="2" type="ORF">FDENT_7806</name>
</gene>
<proteinExistence type="predicted"/>
<dbReference type="AlphaFoldDB" id="A0A8H5U7G6"/>
<name>A0A8H5U7G6_9HYPO</name>